<proteinExistence type="predicted"/>
<gene>
    <name evidence="2" type="ORF">B0I35DRAFT_423617</name>
</gene>
<sequence length="53" mass="5818">MLHATAVLSISGGGAMQSRSNANQDEPWLIMAYHEVRTRWRANCAGLTPASCW</sequence>
<organism evidence="2 3">
    <name type="scientific">Stachybotrys elegans</name>
    <dbReference type="NCBI Taxonomy" id="80388"/>
    <lineage>
        <taxon>Eukaryota</taxon>
        <taxon>Fungi</taxon>
        <taxon>Dikarya</taxon>
        <taxon>Ascomycota</taxon>
        <taxon>Pezizomycotina</taxon>
        <taxon>Sordariomycetes</taxon>
        <taxon>Hypocreomycetidae</taxon>
        <taxon>Hypocreales</taxon>
        <taxon>Stachybotryaceae</taxon>
        <taxon>Stachybotrys</taxon>
    </lineage>
</organism>
<evidence type="ECO:0000313" key="3">
    <source>
        <dbReference type="Proteomes" id="UP000813444"/>
    </source>
</evidence>
<evidence type="ECO:0000256" key="1">
    <source>
        <dbReference type="SAM" id="MobiDB-lite"/>
    </source>
</evidence>
<evidence type="ECO:0000313" key="2">
    <source>
        <dbReference type="EMBL" id="KAH7324151.1"/>
    </source>
</evidence>
<accession>A0A8K0WTD4</accession>
<name>A0A8K0WTD4_9HYPO</name>
<dbReference type="EMBL" id="JAGPNK010000003">
    <property type="protein sequence ID" value="KAH7324151.1"/>
    <property type="molecule type" value="Genomic_DNA"/>
</dbReference>
<reference evidence="2" key="1">
    <citation type="journal article" date="2021" name="Nat. Commun.">
        <title>Genetic determinants of endophytism in the Arabidopsis root mycobiome.</title>
        <authorList>
            <person name="Mesny F."/>
            <person name="Miyauchi S."/>
            <person name="Thiergart T."/>
            <person name="Pickel B."/>
            <person name="Atanasova L."/>
            <person name="Karlsson M."/>
            <person name="Huettel B."/>
            <person name="Barry K.W."/>
            <person name="Haridas S."/>
            <person name="Chen C."/>
            <person name="Bauer D."/>
            <person name="Andreopoulos W."/>
            <person name="Pangilinan J."/>
            <person name="LaButti K."/>
            <person name="Riley R."/>
            <person name="Lipzen A."/>
            <person name="Clum A."/>
            <person name="Drula E."/>
            <person name="Henrissat B."/>
            <person name="Kohler A."/>
            <person name="Grigoriev I.V."/>
            <person name="Martin F.M."/>
            <person name="Hacquard S."/>
        </authorList>
    </citation>
    <scope>NUCLEOTIDE SEQUENCE</scope>
    <source>
        <strain evidence="2">MPI-CAGE-CH-0235</strain>
    </source>
</reference>
<comment type="caution">
    <text evidence="2">The sequence shown here is derived from an EMBL/GenBank/DDBJ whole genome shotgun (WGS) entry which is preliminary data.</text>
</comment>
<protein>
    <submittedName>
        <fullName evidence="2">Uncharacterized protein</fullName>
    </submittedName>
</protein>
<dbReference type="Proteomes" id="UP000813444">
    <property type="component" value="Unassembled WGS sequence"/>
</dbReference>
<dbReference type="AlphaFoldDB" id="A0A8K0WTD4"/>
<feature type="region of interest" description="Disordered" evidence="1">
    <location>
        <begin position="1"/>
        <end position="21"/>
    </location>
</feature>
<keyword evidence="3" id="KW-1185">Reference proteome</keyword>